<evidence type="ECO:0000313" key="3">
    <source>
        <dbReference type="Proteomes" id="UP000886824"/>
    </source>
</evidence>
<feature type="domain" description="PilZ" evidence="1">
    <location>
        <begin position="84"/>
        <end position="184"/>
    </location>
</feature>
<evidence type="ECO:0000259" key="1">
    <source>
        <dbReference type="Pfam" id="PF07238"/>
    </source>
</evidence>
<dbReference type="Proteomes" id="UP000886824">
    <property type="component" value="Unassembled WGS sequence"/>
</dbReference>
<proteinExistence type="predicted"/>
<dbReference type="GO" id="GO:0035438">
    <property type="term" value="F:cyclic-di-GMP binding"/>
    <property type="evidence" value="ECO:0007669"/>
    <property type="project" value="InterPro"/>
</dbReference>
<reference evidence="2" key="2">
    <citation type="submission" date="2021-04" db="EMBL/GenBank/DDBJ databases">
        <authorList>
            <person name="Gilroy R."/>
        </authorList>
    </citation>
    <scope>NUCLEOTIDE SEQUENCE</scope>
    <source>
        <strain evidence="2">CHK33-7979</strain>
    </source>
</reference>
<gene>
    <name evidence="2" type="ORF">H9826_07070</name>
</gene>
<dbReference type="InterPro" id="IPR009875">
    <property type="entry name" value="PilZ_domain"/>
</dbReference>
<dbReference type="Pfam" id="PF07238">
    <property type="entry name" value="PilZ"/>
    <property type="match status" value="1"/>
</dbReference>
<sequence length="210" mass="23849">MAYKYLVLDSLGRPVARCMSPEGLDAPVWRLEMSEEDLERILAHKNVTLVGTSEKWAAAEGRIVRHDGNQVWVEAIRELDGTVRENLRMPVRFESFLYPVSGSWKGRRPIVSRDLSCGGVAFYCKQRLEEGEIAQIVVPVTSQPLLLDLKILRQRPSPEPVPLYAAEFTGLLREEESMVREAVFNIQLRYPSEPGRDTLSPGDNGREERK</sequence>
<name>A0A9D1Z5C7_9FIRM</name>
<dbReference type="EMBL" id="DXCX01000075">
    <property type="protein sequence ID" value="HIY73717.1"/>
    <property type="molecule type" value="Genomic_DNA"/>
</dbReference>
<evidence type="ECO:0000313" key="2">
    <source>
        <dbReference type="EMBL" id="HIY73717.1"/>
    </source>
</evidence>
<protein>
    <submittedName>
        <fullName evidence="2">PilZ domain-containing protein</fullName>
    </submittedName>
</protein>
<organism evidence="2 3">
    <name type="scientific">Candidatus Intestinimonas merdavium</name>
    <dbReference type="NCBI Taxonomy" id="2838622"/>
    <lineage>
        <taxon>Bacteria</taxon>
        <taxon>Bacillati</taxon>
        <taxon>Bacillota</taxon>
        <taxon>Clostridia</taxon>
        <taxon>Eubacteriales</taxon>
        <taxon>Intestinimonas</taxon>
    </lineage>
</organism>
<dbReference type="AlphaFoldDB" id="A0A9D1Z5C7"/>
<comment type="caution">
    <text evidence="2">The sequence shown here is derived from an EMBL/GenBank/DDBJ whole genome shotgun (WGS) entry which is preliminary data.</text>
</comment>
<accession>A0A9D1Z5C7</accession>
<reference evidence="2" key="1">
    <citation type="journal article" date="2021" name="PeerJ">
        <title>Extensive microbial diversity within the chicken gut microbiome revealed by metagenomics and culture.</title>
        <authorList>
            <person name="Gilroy R."/>
            <person name="Ravi A."/>
            <person name="Getino M."/>
            <person name="Pursley I."/>
            <person name="Horton D.L."/>
            <person name="Alikhan N.F."/>
            <person name="Baker D."/>
            <person name="Gharbi K."/>
            <person name="Hall N."/>
            <person name="Watson M."/>
            <person name="Adriaenssens E.M."/>
            <person name="Foster-Nyarko E."/>
            <person name="Jarju S."/>
            <person name="Secka A."/>
            <person name="Antonio M."/>
            <person name="Oren A."/>
            <person name="Chaudhuri R.R."/>
            <person name="La Ragione R."/>
            <person name="Hildebrand F."/>
            <person name="Pallen M.J."/>
        </authorList>
    </citation>
    <scope>NUCLEOTIDE SEQUENCE</scope>
    <source>
        <strain evidence="2">CHK33-7979</strain>
    </source>
</reference>